<organism evidence="2 3">
    <name type="scientific">Trypanosoma equiperdum</name>
    <dbReference type="NCBI Taxonomy" id="5694"/>
    <lineage>
        <taxon>Eukaryota</taxon>
        <taxon>Discoba</taxon>
        <taxon>Euglenozoa</taxon>
        <taxon>Kinetoplastea</taxon>
        <taxon>Metakinetoplastina</taxon>
        <taxon>Trypanosomatida</taxon>
        <taxon>Trypanosomatidae</taxon>
        <taxon>Trypanosoma</taxon>
    </lineage>
</organism>
<gene>
    <name evidence="2" type="ORF">TEOVI_000293300</name>
</gene>
<proteinExistence type="predicted"/>
<dbReference type="EMBL" id="CZPT02001622">
    <property type="protein sequence ID" value="SCU71352.1"/>
    <property type="molecule type" value="Genomic_DNA"/>
</dbReference>
<dbReference type="VEuPathDB" id="TriTrypDB:TEOVI_000293300"/>
<dbReference type="GeneID" id="92376873"/>
<protein>
    <submittedName>
        <fullName evidence="2">Uncharacterized protein</fullName>
    </submittedName>
</protein>
<dbReference type="Proteomes" id="UP000195570">
    <property type="component" value="Unassembled WGS sequence"/>
</dbReference>
<sequence>MLKQCLLQRCLVQYRSLMSVADKLNGMLDTRQGKGFTPRETLKNHLRSEVMPLLKGTKLDRRHDSITFRRSMSQLVRDAAFAAVVVHANPTGAFVTSLTECIKHDHERMRFISYMTSAQSSRVIAHLCKAGVRDSAALSPLISRLDFNELKEISRAMFALVEEGKCNEVIFLIVPMYCGEKWTLTYDAGKGHTNTENRNCNVFEAVRVLRVLSKAVRSVVERRRTDLEAQGSLSPLPIESIQRLRTSLANFIIENTQVLRGAHWINFTRAMMHFPQEFKLVKYLEDYSPVVRAVEALQLPNRGAGQQLIDTIDTTDLAALGMSRLFEPVKHMKRPQQSSESGMSEGPRGSILDVPPSELSKIIPIIEHLPSSKSIQQLRLQFVVDTVVKRLEFMNFADVVHFLHVLRNIEGSAQFSTSLDAAVNVASKRLLEAGPDCDVSSAPYRIPYARLVQLATLLSAFRVKSCVGFVTYLSYLAPTLRSLRVDDATAFMCALATIAPKDGQELCANVGKEILDRVGVDSERGGNAGLFMTFPISCVKLLRAVVILNTVPSSNFVSLMFGDTEGRTQFSEEFCVEETSVLFDVSRSLYHFSRMRPGDMAWNETLWSKGVMGFLLPLLHYLSSVWRDGLVSPAGKSPRVTYIPIAWRSAAETIFPFVDVNLDVISLKTMQARLEEVYPSCRDIILMAVDVADAQMRIREGDAVAGEPIAYSSNAFIHLVYFLLMVEHMIYHATWQAEMGGNTEDGATLREKMQELKGNYNTLISTSSIGKTGAQCGGTTALSLLEKAFVQDGEDGGKSPFCLSRSEVLEITTNLPFALTLVVNQGPVNELFCERAVSIMVNVDD</sequence>
<dbReference type="AlphaFoldDB" id="A0A1G4IG44"/>
<keyword evidence="3" id="KW-1185">Reference proteome</keyword>
<accession>A0A1G4IG44</accession>
<comment type="caution">
    <text evidence="2">The sequence shown here is derived from an EMBL/GenBank/DDBJ whole genome shotgun (WGS) entry which is preliminary data.</text>
</comment>
<name>A0A1G4IG44_TRYEQ</name>
<feature type="region of interest" description="Disordered" evidence="1">
    <location>
        <begin position="331"/>
        <end position="350"/>
    </location>
</feature>
<evidence type="ECO:0000313" key="2">
    <source>
        <dbReference type="EMBL" id="SCU71352.1"/>
    </source>
</evidence>
<evidence type="ECO:0000313" key="3">
    <source>
        <dbReference type="Proteomes" id="UP000195570"/>
    </source>
</evidence>
<reference evidence="2" key="1">
    <citation type="submission" date="2016-09" db="EMBL/GenBank/DDBJ databases">
        <authorList>
            <person name="Hebert L."/>
            <person name="Moumen B."/>
        </authorList>
    </citation>
    <scope>NUCLEOTIDE SEQUENCE [LARGE SCALE GENOMIC DNA]</scope>
    <source>
        <strain evidence="2">OVI</strain>
    </source>
</reference>
<evidence type="ECO:0000256" key="1">
    <source>
        <dbReference type="SAM" id="MobiDB-lite"/>
    </source>
</evidence>
<dbReference type="RefSeq" id="XP_067082026.1">
    <property type="nucleotide sequence ID" value="XM_067225925.1"/>
</dbReference>